<dbReference type="Proteomes" id="UP000694727">
    <property type="component" value="Unplaced"/>
</dbReference>
<organism evidence="1 2">
    <name type="scientific">Sus scrofa</name>
    <name type="common">Pig</name>
    <dbReference type="NCBI Taxonomy" id="9823"/>
    <lineage>
        <taxon>Eukaryota</taxon>
        <taxon>Metazoa</taxon>
        <taxon>Chordata</taxon>
        <taxon>Craniata</taxon>
        <taxon>Vertebrata</taxon>
        <taxon>Euteleostomi</taxon>
        <taxon>Mammalia</taxon>
        <taxon>Eutheria</taxon>
        <taxon>Laurasiatheria</taxon>
        <taxon>Artiodactyla</taxon>
        <taxon>Suina</taxon>
        <taxon>Suidae</taxon>
        <taxon>Sus</taxon>
    </lineage>
</organism>
<sequence>QAGSPGQPPLLGTYGLAANNGSGPGSLGSGCSHPSLPQAVCGYGSQEALPLRPAREGELYFPEDREVNLVDLALATNIPKGCAETAVRGDCPGMGVGAGLSGEVMDWLVEGAEPQADPSLCSASSPCLLPGWQREPGPSRISAQCCVLADR</sequence>
<reference evidence="1" key="1">
    <citation type="submission" date="2025-08" db="UniProtKB">
        <authorList>
            <consortium name="Ensembl"/>
        </authorList>
    </citation>
    <scope>IDENTIFICATION</scope>
</reference>
<evidence type="ECO:0000313" key="1">
    <source>
        <dbReference type="Ensembl" id="ENSSSCP00025019337.1"/>
    </source>
</evidence>
<evidence type="ECO:0000313" key="2">
    <source>
        <dbReference type="Proteomes" id="UP000694727"/>
    </source>
</evidence>
<dbReference type="Ensembl" id="ENSSSCT00025045360.1">
    <property type="protein sequence ID" value="ENSSSCP00025019337.1"/>
    <property type="gene ID" value="ENSSSCG00025033355.1"/>
</dbReference>
<name>A0A8D0RQC6_PIG</name>
<dbReference type="AlphaFoldDB" id="A0A8D0RQC6"/>
<protein>
    <submittedName>
        <fullName evidence="1">Uncharacterized protein</fullName>
    </submittedName>
</protein>
<proteinExistence type="predicted"/>
<accession>A0A8D0RQC6</accession>